<name>A0A699ZBA8_HAELA</name>
<dbReference type="AlphaFoldDB" id="A0A699ZBA8"/>
<dbReference type="EMBL" id="BLLF01001462">
    <property type="protein sequence ID" value="GFH19431.1"/>
    <property type="molecule type" value="Genomic_DNA"/>
</dbReference>
<protein>
    <submittedName>
        <fullName evidence="1">Uncharacterized protein</fullName>
    </submittedName>
</protein>
<proteinExistence type="predicted"/>
<accession>A0A699ZBA8</accession>
<evidence type="ECO:0000313" key="1">
    <source>
        <dbReference type="EMBL" id="GFH19431.1"/>
    </source>
</evidence>
<dbReference type="Proteomes" id="UP000485058">
    <property type="component" value="Unassembled WGS sequence"/>
</dbReference>
<feature type="non-terminal residue" evidence="1">
    <location>
        <position position="1"/>
    </location>
</feature>
<organism evidence="1 2">
    <name type="scientific">Haematococcus lacustris</name>
    <name type="common">Green alga</name>
    <name type="synonym">Haematococcus pluvialis</name>
    <dbReference type="NCBI Taxonomy" id="44745"/>
    <lineage>
        <taxon>Eukaryota</taxon>
        <taxon>Viridiplantae</taxon>
        <taxon>Chlorophyta</taxon>
        <taxon>core chlorophytes</taxon>
        <taxon>Chlorophyceae</taxon>
        <taxon>CS clade</taxon>
        <taxon>Chlamydomonadales</taxon>
        <taxon>Haematococcaceae</taxon>
        <taxon>Haematococcus</taxon>
    </lineage>
</organism>
<sequence length="39" mass="4537">MVPPSLDFVRAAQEAKLRLLQQQQGQRLSTQLQEQQESR</sequence>
<reference evidence="1 2" key="1">
    <citation type="submission" date="2020-02" db="EMBL/GenBank/DDBJ databases">
        <title>Draft genome sequence of Haematococcus lacustris strain NIES-144.</title>
        <authorList>
            <person name="Morimoto D."/>
            <person name="Nakagawa S."/>
            <person name="Yoshida T."/>
            <person name="Sawayama S."/>
        </authorList>
    </citation>
    <scope>NUCLEOTIDE SEQUENCE [LARGE SCALE GENOMIC DNA]</scope>
    <source>
        <strain evidence="1 2">NIES-144</strain>
    </source>
</reference>
<gene>
    <name evidence="1" type="ORF">HaLaN_16377</name>
</gene>
<keyword evidence="2" id="KW-1185">Reference proteome</keyword>
<evidence type="ECO:0000313" key="2">
    <source>
        <dbReference type="Proteomes" id="UP000485058"/>
    </source>
</evidence>
<comment type="caution">
    <text evidence="1">The sequence shown here is derived from an EMBL/GenBank/DDBJ whole genome shotgun (WGS) entry which is preliminary data.</text>
</comment>